<dbReference type="InterPro" id="IPR052115">
    <property type="entry name" value="NEXT_complex_subunit_ZCCHC8"/>
</dbReference>
<evidence type="ECO:0000256" key="3">
    <source>
        <dbReference type="ARBA" id="ARBA00022771"/>
    </source>
</evidence>
<evidence type="ECO:0000256" key="1">
    <source>
        <dbReference type="ARBA" id="ARBA00004123"/>
    </source>
</evidence>
<comment type="subcellular location">
    <subcellularLocation>
        <location evidence="1">Nucleus</location>
    </subcellularLocation>
</comment>
<organism evidence="8 9">
    <name type="scientific">Caenorhabditis bovis</name>
    <dbReference type="NCBI Taxonomy" id="2654633"/>
    <lineage>
        <taxon>Eukaryota</taxon>
        <taxon>Metazoa</taxon>
        <taxon>Ecdysozoa</taxon>
        <taxon>Nematoda</taxon>
        <taxon>Chromadorea</taxon>
        <taxon>Rhabditida</taxon>
        <taxon>Rhabditina</taxon>
        <taxon>Rhabditomorpha</taxon>
        <taxon>Rhabditoidea</taxon>
        <taxon>Rhabditidae</taxon>
        <taxon>Peloderinae</taxon>
        <taxon>Caenorhabditis</taxon>
    </lineage>
</organism>
<gene>
    <name evidence="8" type="ORF">CBOVIS_LOCUS12267</name>
</gene>
<protein>
    <recommendedName>
        <fullName evidence="7">PSP proline-rich domain-containing protein</fullName>
    </recommendedName>
</protein>
<dbReference type="SMART" id="SM00581">
    <property type="entry name" value="PSP"/>
    <property type="match status" value="1"/>
</dbReference>
<dbReference type="GO" id="GO:0008270">
    <property type="term" value="F:zinc ion binding"/>
    <property type="evidence" value="ECO:0007669"/>
    <property type="project" value="UniProtKB-KW"/>
</dbReference>
<dbReference type="PANTHER" id="PTHR13316:SF0">
    <property type="entry name" value="ZINC FINGER CCHC DOMAIN-CONTAINING PROTEIN 8"/>
    <property type="match status" value="1"/>
</dbReference>
<name>A0A8S1FDW7_9PELO</name>
<proteinExistence type="predicted"/>
<evidence type="ECO:0000313" key="9">
    <source>
        <dbReference type="Proteomes" id="UP000494206"/>
    </source>
</evidence>
<comment type="caution">
    <text evidence="8">The sequence shown here is derived from an EMBL/GenBank/DDBJ whole genome shotgun (WGS) entry which is preliminary data.</text>
</comment>
<sequence length="1130" mass="129902">MYFVTLTRANFILNVPGRWVQENENFVQSNVVQVIIENFEDTQNHLNISYIDSEELANYSIFDTADIELQFDVAVFFLRRNNLEQPFQYGQATEQHLTLNDVHCLNVKLFVEMFKANHEIFSCGCLQRAQYNFYKLNEVIFFKSFLNVYKCVKEGSPILKKYPYVLKTNIDAVDCFKYIVEMIFEFVKCKIIDQNNCELSNKRIPMLLELLLKVPMSSFPECCNIIVNFLHRIEDNSDISKRRKIYRQIVTQIFSFVEKNRKEIKLDNALSAVVLDGKYEELDEFAHPLMLLKIISKGEEAWSSCEQLFIKYAKELSLDSSSSDFHIKLIYLIDLALGANKEFTVIIPILNGFAENFNKYNAAQKCLAMRLLENVEVLNENLHNLVEIEKKKIFSNLDPSHRENCTYVAQSVKFLSEKEFEELAKRKMPTDTWLEIFNDSDNYARLKTNNDAWEMAIKLCEHESAISFLVEAMQQLGEKKFEHWIKRRFEQIMNNFKTEDVATITKMSRLFISFSIAVLSSQELVKLFTHKFHVAFNAIFELLIIYYCFGAEKFDNDVDFIARLLYNTISDGNPQIAAGLCVADTDDFGQCLKYYCEVSKRGFSRKDALLDAKVWCNNSQWYKILYNVYVKPPISFDESMAKNARNRIIEVFSGVFCALSNELASIGTTGTSGFARFSTLLCKHINSTSDFSTVERLADGVIQAFTKFDTNWSILFVKARIYEILKAAGTTKRKRLIARMKRRIDVEEGECSDEGSPGEKRVRMEDDDDFVIDTTASTIEEEDDSVEEGEVAKGSPSRWERSLKRFLLDEAPQEKPKNDGRSKIKCFNCDGEHCIQSCPAPKDYAKIRMAKLAFMQKQNNNSNTRYHANSSGQSSSSKYKPGRLSSDLRSALNIGPDDIPEWIYRMRKMGFVDGYPPGYLKKALKFDDSNSLITFHMDSTNLNIPESCTDQKKPPPIVDDTKVMYYMGFNNTYRALRDREKFHVPPFQTFCEMLQKGVTEKHNASEDARILEATMLKAKKDMEKADEIKVDDDEIVIDRNPTNDEEAEGDGRCETPDMNTSSMGESISVIVGTPIVSQRVDSGEWKKQSIPDLDKFAVGIVPFEANEEVGERGIFKKIMTKIRGYSTGAE</sequence>
<keyword evidence="4" id="KW-0862">Zinc</keyword>
<keyword evidence="2" id="KW-0479">Metal-binding</keyword>
<dbReference type="GO" id="GO:0003723">
    <property type="term" value="F:RNA binding"/>
    <property type="evidence" value="ECO:0007669"/>
    <property type="project" value="TreeGrafter"/>
</dbReference>
<evidence type="ECO:0000256" key="2">
    <source>
        <dbReference type="ARBA" id="ARBA00022723"/>
    </source>
</evidence>
<feature type="region of interest" description="Disordered" evidence="6">
    <location>
        <begin position="1040"/>
        <end position="1062"/>
    </location>
</feature>
<evidence type="ECO:0000256" key="4">
    <source>
        <dbReference type="ARBA" id="ARBA00022833"/>
    </source>
</evidence>
<feature type="region of interest" description="Disordered" evidence="6">
    <location>
        <begin position="861"/>
        <end position="883"/>
    </location>
</feature>
<reference evidence="8 9" key="1">
    <citation type="submission" date="2020-04" db="EMBL/GenBank/DDBJ databases">
        <authorList>
            <person name="Laetsch R D."/>
            <person name="Stevens L."/>
            <person name="Kumar S."/>
            <person name="Blaxter L. M."/>
        </authorList>
    </citation>
    <scope>NUCLEOTIDE SEQUENCE [LARGE SCALE GENOMIC DNA]</scope>
</reference>
<dbReference type="EMBL" id="CADEPM010000011">
    <property type="protein sequence ID" value="CAB3410797.1"/>
    <property type="molecule type" value="Genomic_DNA"/>
</dbReference>
<dbReference type="InterPro" id="IPR006568">
    <property type="entry name" value="PSP_pro-rich"/>
</dbReference>
<feature type="domain" description="PSP proline-rich" evidence="7">
    <location>
        <begin position="876"/>
        <end position="935"/>
    </location>
</feature>
<dbReference type="Pfam" id="PF04046">
    <property type="entry name" value="PSP"/>
    <property type="match status" value="1"/>
</dbReference>
<accession>A0A8S1FDW7</accession>
<evidence type="ECO:0000259" key="7">
    <source>
        <dbReference type="SMART" id="SM00581"/>
    </source>
</evidence>
<dbReference type="GO" id="GO:0071013">
    <property type="term" value="C:catalytic step 2 spliceosome"/>
    <property type="evidence" value="ECO:0007669"/>
    <property type="project" value="TreeGrafter"/>
</dbReference>
<dbReference type="OrthoDB" id="5817237at2759"/>
<dbReference type="AlphaFoldDB" id="A0A8S1FDW7"/>
<evidence type="ECO:0000256" key="6">
    <source>
        <dbReference type="SAM" id="MobiDB-lite"/>
    </source>
</evidence>
<dbReference type="Proteomes" id="UP000494206">
    <property type="component" value="Unassembled WGS sequence"/>
</dbReference>
<evidence type="ECO:0000256" key="5">
    <source>
        <dbReference type="ARBA" id="ARBA00023242"/>
    </source>
</evidence>
<keyword evidence="3" id="KW-0863">Zinc-finger</keyword>
<keyword evidence="9" id="KW-1185">Reference proteome</keyword>
<keyword evidence="5" id="KW-0539">Nucleus</keyword>
<dbReference type="PANTHER" id="PTHR13316">
    <property type="entry name" value="ZINC FINGER, CCHC DOMAIN CONTAINING 8"/>
    <property type="match status" value="1"/>
</dbReference>
<evidence type="ECO:0000313" key="8">
    <source>
        <dbReference type="EMBL" id="CAB3410797.1"/>
    </source>
</evidence>